<dbReference type="EMBL" id="RJJG01000004">
    <property type="protein sequence ID" value="RNI08890.1"/>
    <property type="molecule type" value="Genomic_DNA"/>
</dbReference>
<dbReference type="Proteomes" id="UP000186879">
    <property type="component" value="Chromosome"/>
</dbReference>
<organism evidence="2 5">
    <name type="scientific">Methanohalophilus halophilus</name>
    <dbReference type="NCBI Taxonomy" id="2177"/>
    <lineage>
        <taxon>Archaea</taxon>
        <taxon>Methanobacteriati</taxon>
        <taxon>Methanobacteriota</taxon>
        <taxon>Stenosarchaea group</taxon>
        <taxon>Methanomicrobia</taxon>
        <taxon>Methanosarcinales</taxon>
        <taxon>Methanosarcinaceae</taxon>
        <taxon>Methanohalophilus</taxon>
    </lineage>
</organism>
<evidence type="ECO:0000313" key="2">
    <source>
        <dbReference type="EMBL" id="APH39770.1"/>
    </source>
</evidence>
<evidence type="ECO:0000313" key="6">
    <source>
        <dbReference type="Proteomes" id="UP000198669"/>
    </source>
</evidence>
<evidence type="ECO:0000313" key="5">
    <source>
        <dbReference type="Proteomes" id="UP000186879"/>
    </source>
</evidence>
<reference evidence="3 7" key="3">
    <citation type="submission" date="2018-10" db="EMBL/GenBank/DDBJ databases">
        <title>Cultivation of a novel Methanohalophilus strain from Kebrit Deep of the Red Sea and a genomic comparison of members of the genus Methanohalophilus.</title>
        <authorList>
            <person name="Guan Y."/>
            <person name="Ngugi D.K."/>
            <person name="Stingl U."/>
        </authorList>
    </citation>
    <scope>NUCLEOTIDE SEQUENCE [LARGE SCALE GENOMIC DNA]</scope>
    <source>
        <strain evidence="3 7">DSM 3094</strain>
    </source>
</reference>
<dbReference type="RefSeq" id="WP_072562184.1">
    <property type="nucleotide sequence ID" value="NZ_CP017921.1"/>
</dbReference>
<name>A0A1L3Q4G3_9EURY</name>
<proteinExistence type="predicted"/>
<reference evidence="4 6" key="2">
    <citation type="submission" date="2016-10" db="EMBL/GenBank/DDBJ databases">
        <authorList>
            <person name="de Groot N.N."/>
        </authorList>
    </citation>
    <scope>NUCLEOTIDE SEQUENCE [LARGE SCALE GENOMIC DNA]</scope>
    <source>
        <strain evidence="4 6">Z-7982</strain>
    </source>
</reference>
<feature type="transmembrane region" description="Helical" evidence="1">
    <location>
        <begin position="21"/>
        <end position="39"/>
    </location>
</feature>
<evidence type="ECO:0000313" key="4">
    <source>
        <dbReference type="EMBL" id="SDW39732.1"/>
    </source>
</evidence>
<dbReference type="OrthoDB" id="125100at2157"/>
<evidence type="ECO:0000313" key="7">
    <source>
        <dbReference type="Proteomes" id="UP000267921"/>
    </source>
</evidence>
<dbReference type="AlphaFoldDB" id="A0A1L3Q4G3"/>
<dbReference type="Proteomes" id="UP000198669">
    <property type="component" value="Unassembled WGS sequence"/>
</dbReference>
<dbReference type="STRING" id="2177.BHR79_09970"/>
<accession>A0A1L3Q4G3</accession>
<gene>
    <name evidence="2" type="ORF">BHR79_09970</name>
    <name evidence="3" type="ORF">EFE40_05290</name>
    <name evidence="4" type="ORF">SAMN04515625_0914</name>
</gene>
<dbReference type="Proteomes" id="UP000267921">
    <property type="component" value="Unassembled WGS sequence"/>
</dbReference>
<protein>
    <submittedName>
        <fullName evidence="2">Uncharacterized protein</fullName>
    </submittedName>
</protein>
<keyword evidence="1" id="KW-0472">Membrane</keyword>
<reference evidence="2 5" key="1">
    <citation type="submission" date="2016-10" db="EMBL/GenBank/DDBJ databases">
        <title>Methanohalophilus halophilus.</title>
        <authorList>
            <person name="L'haridon S."/>
        </authorList>
    </citation>
    <scope>NUCLEOTIDE SEQUENCE [LARGE SCALE GENOMIC DNA]</scope>
    <source>
        <strain evidence="2 5">Z-7982</strain>
    </source>
</reference>
<dbReference type="KEGG" id="mhaz:BHR79_09970"/>
<keyword evidence="1" id="KW-1133">Transmembrane helix</keyword>
<dbReference type="GeneID" id="30584100"/>
<keyword evidence="1" id="KW-0812">Transmembrane</keyword>
<evidence type="ECO:0000256" key="1">
    <source>
        <dbReference type="SAM" id="Phobius"/>
    </source>
</evidence>
<dbReference type="EMBL" id="CP017921">
    <property type="protein sequence ID" value="APH39770.1"/>
    <property type="molecule type" value="Genomic_DNA"/>
</dbReference>
<sequence length="79" mass="9182">MKDEKKEYLAHKQMYQSTVKRNKKIGLANMFVLATGLALKYLGRPDVGEHFIWLGIIILLYTFGSNMLAKKEMQKHQPK</sequence>
<keyword evidence="5" id="KW-1185">Reference proteome</keyword>
<feature type="transmembrane region" description="Helical" evidence="1">
    <location>
        <begin position="51"/>
        <end position="69"/>
    </location>
</feature>
<evidence type="ECO:0000313" key="3">
    <source>
        <dbReference type="EMBL" id="RNI08890.1"/>
    </source>
</evidence>
<dbReference type="EMBL" id="FNMU01000002">
    <property type="protein sequence ID" value="SDW39732.1"/>
    <property type="molecule type" value="Genomic_DNA"/>
</dbReference>